<dbReference type="Proteomes" id="UP000324974">
    <property type="component" value="Chromosome"/>
</dbReference>
<dbReference type="GO" id="GO:0003700">
    <property type="term" value="F:DNA-binding transcription factor activity"/>
    <property type="evidence" value="ECO:0007669"/>
    <property type="project" value="InterPro"/>
</dbReference>
<sequence>MSRGLPDHLPPPARAMTEHKVARAHATKLTARANPASLHLVDAIAARPSTVGELATRLRMPFQTVSHHLGFLRAAGQHGMRVRPEPIWPLVEEQPDGVLTFALSDRPAGGAAAGGGAVVEVAEVGGTGAPADEGGVGVGSLRWPELAGLPSPRGDGAAGVRVLAARTGATATRADRLGKGGYTAADRARHPPCPPTVARAVGEIRLLLLSRPTLTASNGVVLTSGAVNWRRREFFSVRLGVRDEPKRFASHPRLRFANRRLWPRLDKCAKGLETSREMRTAESSYSRPFPLTRRSKVPRPA</sequence>
<dbReference type="KEGG" id="lrs:PX52LOC_04647"/>
<dbReference type="Gene3D" id="1.10.10.10">
    <property type="entry name" value="Winged helix-like DNA-binding domain superfamily/Winged helix DNA-binding domain"/>
    <property type="match status" value="1"/>
</dbReference>
<dbReference type="InterPro" id="IPR036388">
    <property type="entry name" value="WH-like_DNA-bd_sf"/>
</dbReference>
<dbReference type="CDD" id="cd00090">
    <property type="entry name" value="HTH_ARSR"/>
    <property type="match status" value="1"/>
</dbReference>
<name>A0A5C1AE40_9BACT</name>
<proteinExistence type="predicted"/>
<evidence type="ECO:0000313" key="3">
    <source>
        <dbReference type="EMBL" id="QEL17649.1"/>
    </source>
</evidence>
<protein>
    <submittedName>
        <fullName evidence="3">ArsR family transcriptional regulator</fullName>
    </submittedName>
</protein>
<organism evidence="3 4">
    <name type="scientific">Limnoglobus roseus</name>
    <dbReference type="NCBI Taxonomy" id="2598579"/>
    <lineage>
        <taxon>Bacteria</taxon>
        <taxon>Pseudomonadati</taxon>
        <taxon>Planctomycetota</taxon>
        <taxon>Planctomycetia</taxon>
        <taxon>Gemmatales</taxon>
        <taxon>Gemmataceae</taxon>
        <taxon>Limnoglobus</taxon>
    </lineage>
</organism>
<reference evidence="4" key="1">
    <citation type="submission" date="2019-08" db="EMBL/GenBank/DDBJ databases">
        <title>Limnoglobus roseus gen. nov., sp. nov., a novel freshwater planctomycete with a giant genome from the family Gemmataceae.</title>
        <authorList>
            <person name="Kulichevskaya I.S."/>
            <person name="Naumoff D.G."/>
            <person name="Miroshnikov K."/>
            <person name="Ivanova A."/>
            <person name="Philippov D.A."/>
            <person name="Hakobyan A."/>
            <person name="Rijpstra I.C."/>
            <person name="Sinninghe Damste J.S."/>
            <person name="Liesack W."/>
            <person name="Dedysh S.N."/>
        </authorList>
    </citation>
    <scope>NUCLEOTIDE SEQUENCE [LARGE SCALE GENOMIC DNA]</scope>
    <source>
        <strain evidence="4">PX52</strain>
    </source>
</reference>
<dbReference type="SUPFAM" id="SSF46785">
    <property type="entry name" value="Winged helix' DNA-binding domain"/>
    <property type="match status" value="1"/>
</dbReference>
<accession>A0A5C1AE40</accession>
<dbReference type="Pfam" id="PF01022">
    <property type="entry name" value="HTH_5"/>
    <property type="match status" value="1"/>
</dbReference>
<dbReference type="EMBL" id="CP042425">
    <property type="protein sequence ID" value="QEL17649.1"/>
    <property type="molecule type" value="Genomic_DNA"/>
</dbReference>
<evidence type="ECO:0000259" key="2">
    <source>
        <dbReference type="Pfam" id="PF01022"/>
    </source>
</evidence>
<feature type="region of interest" description="Disordered" evidence="1">
    <location>
        <begin position="279"/>
        <end position="301"/>
    </location>
</feature>
<dbReference type="InterPro" id="IPR001845">
    <property type="entry name" value="HTH_ArsR_DNA-bd_dom"/>
</dbReference>
<keyword evidence="4" id="KW-1185">Reference proteome</keyword>
<dbReference type="AlphaFoldDB" id="A0A5C1AE40"/>
<evidence type="ECO:0000313" key="4">
    <source>
        <dbReference type="Proteomes" id="UP000324974"/>
    </source>
</evidence>
<evidence type="ECO:0000256" key="1">
    <source>
        <dbReference type="SAM" id="MobiDB-lite"/>
    </source>
</evidence>
<dbReference type="InterPro" id="IPR011991">
    <property type="entry name" value="ArsR-like_HTH"/>
</dbReference>
<dbReference type="InterPro" id="IPR036390">
    <property type="entry name" value="WH_DNA-bd_sf"/>
</dbReference>
<gene>
    <name evidence="3" type="ORF">PX52LOC_04647</name>
</gene>
<feature type="domain" description="HTH arsR-type" evidence="2">
    <location>
        <begin position="38"/>
        <end position="76"/>
    </location>
</feature>